<accession>A0ACC2GVJ8</accession>
<sequence>MTPGCSYSCAVITTVNEVYNIQCNGMKGRYLVLFIPGVNKILCLCEVEVYGSIVIKQQVVKVKLATKDTNMNLTNPFVQEAILQQLKEKMSGNIKLRWKEQPDGNIFHTEEKEKKQDCLSVN</sequence>
<organism evidence="1 2">
    <name type="scientific">Dallia pectoralis</name>
    <name type="common">Alaska blackfish</name>
    <dbReference type="NCBI Taxonomy" id="75939"/>
    <lineage>
        <taxon>Eukaryota</taxon>
        <taxon>Metazoa</taxon>
        <taxon>Chordata</taxon>
        <taxon>Craniata</taxon>
        <taxon>Vertebrata</taxon>
        <taxon>Euteleostomi</taxon>
        <taxon>Actinopterygii</taxon>
        <taxon>Neopterygii</taxon>
        <taxon>Teleostei</taxon>
        <taxon>Protacanthopterygii</taxon>
        <taxon>Esociformes</taxon>
        <taxon>Umbridae</taxon>
        <taxon>Dallia</taxon>
    </lineage>
</organism>
<dbReference type="Proteomes" id="UP001157502">
    <property type="component" value="Chromosome 8"/>
</dbReference>
<protein>
    <submittedName>
        <fullName evidence="1">Uncharacterized protein</fullName>
    </submittedName>
</protein>
<evidence type="ECO:0000313" key="2">
    <source>
        <dbReference type="Proteomes" id="UP001157502"/>
    </source>
</evidence>
<name>A0ACC2GVJ8_DALPE</name>
<proteinExistence type="predicted"/>
<comment type="caution">
    <text evidence="1">The sequence shown here is derived from an EMBL/GenBank/DDBJ whole genome shotgun (WGS) entry which is preliminary data.</text>
</comment>
<evidence type="ECO:0000313" key="1">
    <source>
        <dbReference type="EMBL" id="KAJ8007681.1"/>
    </source>
</evidence>
<reference evidence="1" key="1">
    <citation type="submission" date="2021-05" db="EMBL/GenBank/DDBJ databases">
        <authorList>
            <person name="Pan Q."/>
            <person name="Jouanno E."/>
            <person name="Zahm M."/>
            <person name="Klopp C."/>
            <person name="Cabau C."/>
            <person name="Louis A."/>
            <person name="Berthelot C."/>
            <person name="Parey E."/>
            <person name="Roest Crollius H."/>
            <person name="Montfort J."/>
            <person name="Robinson-Rechavi M."/>
            <person name="Bouchez O."/>
            <person name="Lampietro C."/>
            <person name="Lopez Roques C."/>
            <person name="Donnadieu C."/>
            <person name="Postlethwait J."/>
            <person name="Bobe J."/>
            <person name="Dillon D."/>
            <person name="Chandos A."/>
            <person name="von Hippel F."/>
            <person name="Guiguen Y."/>
        </authorList>
    </citation>
    <scope>NUCLEOTIDE SEQUENCE</scope>
    <source>
        <strain evidence="1">YG-Jan2019</strain>
    </source>
</reference>
<gene>
    <name evidence="1" type="ORF">DPEC_G00096690</name>
</gene>
<dbReference type="EMBL" id="CM055735">
    <property type="protein sequence ID" value="KAJ8007681.1"/>
    <property type="molecule type" value="Genomic_DNA"/>
</dbReference>
<keyword evidence="2" id="KW-1185">Reference proteome</keyword>